<dbReference type="PANTHER" id="PTHR11601:SF34">
    <property type="entry name" value="CYSTEINE DESULFURASE"/>
    <property type="match status" value="1"/>
</dbReference>
<feature type="domain" description="Aminotransferase class V" evidence="3">
    <location>
        <begin position="1"/>
        <end position="70"/>
    </location>
</feature>
<gene>
    <name evidence="4" type="ORF">H9968_12875</name>
</gene>
<proteinExistence type="predicted"/>
<dbReference type="EMBL" id="DXBR01000115">
    <property type="protein sequence ID" value="HIZ40785.1"/>
    <property type="molecule type" value="Genomic_DNA"/>
</dbReference>
<comment type="catalytic activity">
    <reaction evidence="2">
        <text>(sulfur carrier)-H + L-cysteine = (sulfur carrier)-SH + L-alanine</text>
        <dbReference type="Rhea" id="RHEA:43892"/>
        <dbReference type="Rhea" id="RHEA-COMP:14737"/>
        <dbReference type="Rhea" id="RHEA-COMP:14739"/>
        <dbReference type="ChEBI" id="CHEBI:29917"/>
        <dbReference type="ChEBI" id="CHEBI:35235"/>
        <dbReference type="ChEBI" id="CHEBI:57972"/>
        <dbReference type="ChEBI" id="CHEBI:64428"/>
        <dbReference type="EC" id="2.8.1.7"/>
    </reaction>
</comment>
<dbReference type="InterPro" id="IPR015424">
    <property type="entry name" value="PyrdxlP-dep_Trfase"/>
</dbReference>
<evidence type="ECO:0000313" key="4">
    <source>
        <dbReference type="EMBL" id="HIZ40785.1"/>
    </source>
</evidence>
<dbReference type="InterPro" id="IPR015422">
    <property type="entry name" value="PyrdxlP-dep_Trfase_small"/>
</dbReference>
<dbReference type="GO" id="GO:0031071">
    <property type="term" value="F:cysteine desulfurase activity"/>
    <property type="evidence" value="ECO:0007669"/>
    <property type="project" value="UniProtKB-EC"/>
</dbReference>
<reference evidence="4" key="1">
    <citation type="journal article" date="2021" name="PeerJ">
        <title>Extensive microbial diversity within the chicken gut microbiome revealed by metagenomics and culture.</title>
        <authorList>
            <person name="Gilroy R."/>
            <person name="Ravi A."/>
            <person name="Getino M."/>
            <person name="Pursley I."/>
            <person name="Horton D.L."/>
            <person name="Alikhan N.F."/>
            <person name="Baker D."/>
            <person name="Gharbi K."/>
            <person name="Hall N."/>
            <person name="Watson M."/>
            <person name="Adriaenssens E.M."/>
            <person name="Foster-Nyarko E."/>
            <person name="Jarju S."/>
            <person name="Secka A."/>
            <person name="Antonio M."/>
            <person name="Oren A."/>
            <person name="Chaudhuri R.R."/>
            <person name="La Ragione R."/>
            <person name="Hildebrand F."/>
            <person name="Pallen M.J."/>
        </authorList>
    </citation>
    <scope>NUCLEOTIDE SEQUENCE</scope>
    <source>
        <strain evidence="4">CHK179-28034</strain>
    </source>
</reference>
<keyword evidence="4" id="KW-0032">Aminotransferase</keyword>
<comment type="cofactor">
    <cofactor evidence="1">
        <name>pyridoxal 5'-phosphate</name>
        <dbReference type="ChEBI" id="CHEBI:597326"/>
    </cofactor>
</comment>
<evidence type="ECO:0000313" key="5">
    <source>
        <dbReference type="Proteomes" id="UP000824049"/>
    </source>
</evidence>
<dbReference type="InterPro" id="IPR000192">
    <property type="entry name" value="Aminotrans_V_dom"/>
</dbReference>
<dbReference type="Proteomes" id="UP000824049">
    <property type="component" value="Unassembled WGS sequence"/>
</dbReference>
<feature type="non-terminal residue" evidence="4">
    <location>
        <position position="1"/>
    </location>
</feature>
<protein>
    <submittedName>
        <fullName evidence="4">Aminotransferase class V-fold PLP-dependent enzyme</fullName>
    </submittedName>
</protein>
<evidence type="ECO:0000259" key="3">
    <source>
        <dbReference type="Pfam" id="PF00266"/>
    </source>
</evidence>
<organism evidence="4 5">
    <name type="scientific">Candidatus Anaerobutyricum stercoris</name>
    <dbReference type="NCBI Taxonomy" id="2838457"/>
    <lineage>
        <taxon>Bacteria</taxon>
        <taxon>Bacillati</taxon>
        <taxon>Bacillota</taxon>
        <taxon>Clostridia</taxon>
        <taxon>Lachnospirales</taxon>
        <taxon>Lachnospiraceae</taxon>
        <taxon>Anaerobutyricum</taxon>
    </lineage>
</organism>
<dbReference type="AlphaFoldDB" id="A0A9D2ENT8"/>
<accession>A0A9D2ENT8</accession>
<evidence type="ECO:0000256" key="2">
    <source>
        <dbReference type="ARBA" id="ARBA00050776"/>
    </source>
</evidence>
<sequence>CNISFQFVEGAALLVLLDEEGICAAAGSACSTGSKEPSHVLKAMGLPDNIAHGTLRLTIGYQNTMEEMDRAVECIKKCVARLRQNSPEFEDYMSGRKMPLSFGIRL</sequence>
<keyword evidence="4" id="KW-0808">Transferase</keyword>
<dbReference type="Pfam" id="PF00266">
    <property type="entry name" value="Aminotran_5"/>
    <property type="match status" value="1"/>
</dbReference>
<comment type="caution">
    <text evidence="4">The sequence shown here is derived from an EMBL/GenBank/DDBJ whole genome shotgun (WGS) entry which is preliminary data.</text>
</comment>
<evidence type="ECO:0000256" key="1">
    <source>
        <dbReference type="ARBA" id="ARBA00001933"/>
    </source>
</evidence>
<dbReference type="SUPFAM" id="SSF53383">
    <property type="entry name" value="PLP-dependent transferases"/>
    <property type="match status" value="1"/>
</dbReference>
<name>A0A9D2ENT8_9FIRM</name>
<dbReference type="GO" id="GO:0008483">
    <property type="term" value="F:transaminase activity"/>
    <property type="evidence" value="ECO:0007669"/>
    <property type="project" value="UniProtKB-KW"/>
</dbReference>
<dbReference type="PANTHER" id="PTHR11601">
    <property type="entry name" value="CYSTEINE DESULFURYLASE FAMILY MEMBER"/>
    <property type="match status" value="1"/>
</dbReference>
<reference evidence="4" key="2">
    <citation type="submission" date="2021-04" db="EMBL/GenBank/DDBJ databases">
        <authorList>
            <person name="Gilroy R."/>
        </authorList>
    </citation>
    <scope>NUCLEOTIDE SEQUENCE</scope>
    <source>
        <strain evidence="4">CHK179-28034</strain>
    </source>
</reference>
<dbReference type="Gene3D" id="3.90.1150.10">
    <property type="entry name" value="Aspartate Aminotransferase, domain 1"/>
    <property type="match status" value="1"/>
</dbReference>